<feature type="compositionally biased region" description="Basic residues" evidence="1">
    <location>
        <begin position="119"/>
        <end position="130"/>
    </location>
</feature>
<organism evidence="2 3">
    <name type="scientific">Stentor coeruleus</name>
    <dbReference type="NCBI Taxonomy" id="5963"/>
    <lineage>
        <taxon>Eukaryota</taxon>
        <taxon>Sar</taxon>
        <taxon>Alveolata</taxon>
        <taxon>Ciliophora</taxon>
        <taxon>Postciliodesmatophora</taxon>
        <taxon>Heterotrichea</taxon>
        <taxon>Heterotrichida</taxon>
        <taxon>Stentoridae</taxon>
        <taxon>Stentor</taxon>
    </lineage>
</organism>
<feature type="region of interest" description="Disordered" evidence="1">
    <location>
        <begin position="158"/>
        <end position="177"/>
    </location>
</feature>
<evidence type="ECO:0000313" key="3">
    <source>
        <dbReference type="Proteomes" id="UP000187209"/>
    </source>
</evidence>
<feature type="region of interest" description="Disordered" evidence="1">
    <location>
        <begin position="198"/>
        <end position="225"/>
    </location>
</feature>
<dbReference type="EMBL" id="MPUH01002147">
    <property type="protein sequence ID" value="OMJ65429.1"/>
    <property type="molecule type" value="Genomic_DNA"/>
</dbReference>
<feature type="region of interest" description="Disordered" evidence="1">
    <location>
        <begin position="115"/>
        <end position="140"/>
    </location>
</feature>
<comment type="caution">
    <text evidence="2">The sequence shown here is derived from an EMBL/GenBank/DDBJ whole genome shotgun (WGS) entry which is preliminary data.</text>
</comment>
<dbReference type="Proteomes" id="UP000187209">
    <property type="component" value="Unassembled WGS sequence"/>
</dbReference>
<dbReference type="AlphaFoldDB" id="A0A1R2ALQ3"/>
<evidence type="ECO:0000313" key="2">
    <source>
        <dbReference type="EMBL" id="OMJ65429.1"/>
    </source>
</evidence>
<proteinExistence type="predicted"/>
<evidence type="ECO:0000256" key="1">
    <source>
        <dbReference type="SAM" id="MobiDB-lite"/>
    </source>
</evidence>
<gene>
    <name evidence="2" type="ORF">SteCoe_38238</name>
</gene>
<sequence length="369" mass="41878">MENQLTLIRNNSESYKAIEISRNSQFRQVSKKKVPKSSNTLTLKSKKQEIRNKLLNFEHLSPFGAKGNISDSLHLFSPTEDYIKQTNDSSMIKKYFQSPTGAAKMHNSISEVCCTNKTSGKRTKSKSKSSKSKEKLTNSPEISYLSPKTCRLQKINLKPPKPTLKKLPKDNQDSFKNSQIPTKTTIFQKYHQNEIPKNLNFSTSPKSILQSSSTKPSVNKETIKNSSFSDKKIPASMVFHSQRLKTINEKFCKRVKFSENIEHFEESSGKIITRENTNKTCISERSISSSSETESAFGENEWIRIENIRNFGETSGFVKDFVKKIQDGSRILSSRSMEEIKFKVVGNKNKEGDGSEKGLALELLCLPFE</sequence>
<reference evidence="2 3" key="1">
    <citation type="submission" date="2016-11" db="EMBL/GenBank/DDBJ databases">
        <title>The macronuclear genome of Stentor coeruleus: a giant cell with tiny introns.</title>
        <authorList>
            <person name="Slabodnick M."/>
            <person name="Ruby J.G."/>
            <person name="Reiff S.B."/>
            <person name="Swart E.C."/>
            <person name="Gosai S."/>
            <person name="Prabakaran S."/>
            <person name="Witkowska E."/>
            <person name="Larue G.E."/>
            <person name="Fisher S."/>
            <person name="Freeman R.M."/>
            <person name="Gunawardena J."/>
            <person name="Chu W."/>
            <person name="Stover N.A."/>
            <person name="Gregory B.D."/>
            <person name="Nowacki M."/>
            <person name="Derisi J."/>
            <person name="Roy S.W."/>
            <person name="Marshall W.F."/>
            <person name="Sood P."/>
        </authorList>
    </citation>
    <scope>NUCLEOTIDE SEQUENCE [LARGE SCALE GENOMIC DNA]</scope>
    <source>
        <strain evidence="2">WM001</strain>
    </source>
</reference>
<accession>A0A1R2ALQ3</accession>
<protein>
    <submittedName>
        <fullName evidence="2">Uncharacterized protein</fullName>
    </submittedName>
</protein>
<keyword evidence="3" id="KW-1185">Reference proteome</keyword>
<name>A0A1R2ALQ3_9CILI</name>
<feature type="compositionally biased region" description="Polar residues" evidence="1">
    <location>
        <begin position="199"/>
        <end position="225"/>
    </location>
</feature>